<protein>
    <submittedName>
        <fullName evidence="2">Uncharacterized protein</fullName>
    </submittedName>
</protein>
<dbReference type="EMBL" id="HBHQ01007425">
    <property type="protein sequence ID" value="CAD9813176.1"/>
    <property type="molecule type" value="Transcribed_RNA"/>
</dbReference>
<proteinExistence type="predicted"/>
<reference evidence="2" key="1">
    <citation type="submission" date="2021-01" db="EMBL/GenBank/DDBJ databases">
        <authorList>
            <person name="Corre E."/>
            <person name="Pelletier E."/>
            <person name="Niang G."/>
            <person name="Scheremetjew M."/>
            <person name="Finn R."/>
            <person name="Kale V."/>
            <person name="Holt S."/>
            <person name="Cochrane G."/>
            <person name="Meng A."/>
            <person name="Brown T."/>
            <person name="Cohen L."/>
        </authorList>
    </citation>
    <scope>NUCLEOTIDE SEQUENCE</scope>
    <source>
        <strain evidence="2">CCMP2084</strain>
    </source>
</reference>
<name>A0A7S2XKU8_9STRA</name>
<keyword evidence="1" id="KW-0175">Coiled coil</keyword>
<accession>A0A7S2XKU8</accession>
<evidence type="ECO:0000313" key="2">
    <source>
        <dbReference type="EMBL" id="CAD9813176.1"/>
    </source>
</evidence>
<dbReference type="AlphaFoldDB" id="A0A7S2XKU8"/>
<feature type="coiled-coil region" evidence="1">
    <location>
        <begin position="44"/>
        <end position="71"/>
    </location>
</feature>
<organism evidence="2">
    <name type="scientific">Attheya septentrionalis</name>
    <dbReference type="NCBI Taxonomy" id="420275"/>
    <lineage>
        <taxon>Eukaryota</taxon>
        <taxon>Sar</taxon>
        <taxon>Stramenopiles</taxon>
        <taxon>Ochrophyta</taxon>
        <taxon>Bacillariophyta</taxon>
        <taxon>Coscinodiscophyceae</taxon>
        <taxon>Chaetocerotophycidae</taxon>
        <taxon>Chaetocerotales</taxon>
        <taxon>Attheyaceae</taxon>
        <taxon>Attheya</taxon>
    </lineage>
</organism>
<evidence type="ECO:0000256" key="1">
    <source>
        <dbReference type="SAM" id="Coils"/>
    </source>
</evidence>
<sequence>MYGRNITDYEDLKAYLDSSHVVESSSSAVNELVRHCKEIGQGVETKASRLAEECEQEMEREEENEEEEEKELPLEKAYAEIDWEYDKAFTSPASLMGSSFFPLTGFISGLAKEIADIRWSEMLYCTRNFWYTIQSARSSSCTANYLRPVNSMLCMPSGEVVLISEYEAHKLLPYWIKATSPKATFCHLCMIDSGKGFGREAQSIGQEAPTSAKLFRGYVQFTEAQREILSGMFEKVHVRTAVQNLLALRDRTRYFDRSDLDGFSLKLQTNDSYVAIP</sequence>
<gene>
    <name evidence="2" type="ORF">ASEP1449_LOCUS5001</name>
</gene>